<dbReference type="CDD" id="cd01991">
    <property type="entry name" value="Asn_synthase_B_C"/>
    <property type="match status" value="1"/>
</dbReference>
<dbReference type="Gene3D" id="3.60.20.10">
    <property type="entry name" value="Glutamine Phosphoribosylpyrophosphate, subunit 1, domain 1"/>
    <property type="match status" value="1"/>
</dbReference>
<comment type="similarity">
    <text evidence="2">Belongs to the asparagine synthetase family.</text>
</comment>
<evidence type="ECO:0000256" key="7">
    <source>
        <dbReference type="ARBA" id="ARBA00048741"/>
    </source>
</evidence>
<dbReference type="PANTHER" id="PTHR43284:SF1">
    <property type="entry name" value="ASPARAGINE SYNTHETASE"/>
    <property type="match status" value="1"/>
</dbReference>
<dbReference type="InterPro" id="IPR006426">
    <property type="entry name" value="Asn_synth_AEB"/>
</dbReference>
<evidence type="ECO:0000256" key="6">
    <source>
        <dbReference type="ARBA" id="ARBA00022962"/>
    </source>
</evidence>
<dbReference type="PROSITE" id="PS51278">
    <property type="entry name" value="GATASE_TYPE_2"/>
    <property type="match status" value="1"/>
</dbReference>
<dbReference type="PANTHER" id="PTHR43284">
    <property type="entry name" value="ASPARAGINE SYNTHETASE (GLUTAMINE-HYDROLYZING)"/>
    <property type="match status" value="1"/>
</dbReference>
<sequence>MCGIVGALDLAGRRTFDPARLDRMAASVRHRGPDDGASFSAPGIAMATRRLAIVDVAGGRQPMADASGRVWVSYNGELFNHAELRRELAARGHAQRTRCDTELWPGLYLDAGEGAFSRARGQFAVALWDREERTLLLGRDRIGICPLHYAVADGWLLWASEIKAILASGLVRPEADPAGIDHVFSLFAAGTQRTCFRGVRSIWPGHYLRAQGGAVEQRRYWDLDFPAQGEERRVASLDALIEETRACLRDAVQRRLVSDGPVATYLSGGLDSTLVLGLAREARGDAPIASFTVGFDGAGPDERRRATRSAARLGARLETLVPSPAEILETLPRVVEAAEGPVMDTADGCVLLLAERAARRGFKVVLTGEGADEAMGGYVWHKTHRAMERLARVHAALPRAIRRTLAELAAPGTPAPTFQDHFGDVRPSLLDLYEPLSRARWLFYSDTMAERVAGHDPFSELDIAPARMRRWDPLNRSLYVEYKLMLAGHLLVGKGDRAAMRSGVEHRYPFLDEAFVELSSGLSPLYKLRGLREKWLLREVARRVLPRDVADPPKGMFKAHALCALGPQPRWIAQLVSPESLRKTGYFSPAKVAREQRFQRILPALAPRRIVADGSYTAVVTTQLWHHLFLGGGLCELPAWSPPAPAAGPAPAAADERAVASIERTVPS</sequence>
<evidence type="ECO:0000256" key="3">
    <source>
        <dbReference type="ARBA" id="ARBA00012737"/>
    </source>
</evidence>
<evidence type="ECO:0000259" key="9">
    <source>
        <dbReference type="PROSITE" id="PS51278"/>
    </source>
</evidence>
<dbReference type="Proteomes" id="UP001217485">
    <property type="component" value="Unassembled WGS sequence"/>
</dbReference>
<dbReference type="InterPro" id="IPR017932">
    <property type="entry name" value="GATase_2_dom"/>
</dbReference>
<keyword evidence="10" id="KW-0436">Ligase</keyword>
<protein>
    <recommendedName>
        <fullName evidence="3">asparagine synthase (glutamine-hydrolyzing)</fullName>
        <ecNumber evidence="3">6.3.5.4</ecNumber>
    </recommendedName>
</protein>
<feature type="region of interest" description="Disordered" evidence="8">
    <location>
        <begin position="645"/>
        <end position="668"/>
    </location>
</feature>
<dbReference type="InterPro" id="IPR051786">
    <property type="entry name" value="ASN_synthetase/amidase"/>
</dbReference>
<feature type="domain" description="Glutamine amidotransferase type-2" evidence="9">
    <location>
        <begin position="2"/>
        <end position="213"/>
    </location>
</feature>
<dbReference type="Pfam" id="PF00733">
    <property type="entry name" value="Asn_synthase"/>
    <property type="match status" value="1"/>
</dbReference>
<accession>A0ABT5CAZ4</accession>
<dbReference type="InterPro" id="IPR014729">
    <property type="entry name" value="Rossmann-like_a/b/a_fold"/>
</dbReference>
<gene>
    <name evidence="10" type="primary">asnB</name>
    <name evidence="10" type="ORF">POL72_38145</name>
</gene>
<dbReference type="EC" id="6.3.5.4" evidence="3"/>
<evidence type="ECO:0000256" key="2">
    <source>
        <dbReference type="ARBA" id="ARBA00005752"/>
    </source>
</evidence>
<dbReference type="PIRSF" id="PIRSF001589">
    <property type="entry name" value="Asn_synthetase_glu-h"/>
    <property type="match status" value="1"/>
</dbReference>
<evidence type="ECO:0000256" key="8">
    <source>
        <dbReference type="SAM" id="MobiDB-lite"/>
    </source>
</evidence>
<evidence type="ECO:0000313" key="10">
    <source>
        <dbReference type="EMBL" id="MDC0683614.1"/>
    </source>
</evidence>
<dbReference type="InterPro" id="IPR033738">
    <property type="entry name" value="AsnB_N"/>
</dbReference>
<comment type="catalytic activity">
    <reaction evidence="7">
        <text>L-aspartate + L-glutamine + ATP + H2O = L-asparagine + L-glutamate + AMP + diphosphate + H(+)</text>
        <dbReference type="Rhea" id="RHEA:12228"/>
        <dbReference type="ChEBI" id="CHEBI:15377"/>
        <dbReference type="ChEBI" id="CHEBI:15378"/>
        <dbReference type="ChEBI" id="CHEBI:29985"/>
        <dbReference type="ChEBI" id="CHEBI:29991"/>
        <dbReference type="ChEBI" id="CHEBI:30616"/>
        <dbReference type="ChEBI" id="CHEBI:33019"/>
        <dbReference type="ChEBI" id="CHEBI:58048"/>
        <dbReference type="ChEBI" id="CHEBI:58359"/>
        <dbReference type="ChEBI" id="CHEBI:456215"/>
        <dbReference type="EC" id="6.3.5.4"/>
    </reaction>
</comment>
<dbReference type="Pfam" id="PF13537">
    <property type="entry name" value="GATase_7"/>
    <property type="match status" value="1"/>
</dbReference>
<evidence type="ECO:0000256" key="4">
    <source>
        <dbReference type="ARBA" id="ARBA00022741"/>
    </source>
</evidence>
<dbReference type="EMBL" id="JAQNDK010000004">
    <property type="protein sequence ID" value="MDC0683614.1"/>
    <property type="molecule type" value="Genomic_DNA"/>
</dbReference>
<proteinExistence type="inferred from homology"/>
<dbReference type="CDD" id="cd00712">
    <property type="entry name" value="AsnB"/>
    <property type="match status" value="1"/>
</dbReference>
<evidence type="ECO:0000313" key="11">
    <source>
        <dbReference type="Proteomes" id="UP001217485"/>
    </source>
</evidence>
<organism evidence="10 11">
    <name type="scientific">Sorangium atrum</name>
    <dbReference type="NCBI Taxonomy" id="2995308"/>
    <lineage>
        <taxon>Bacteria</taxon>
        <taxon>Pseudomonadati</taxon>
        <taxon>Myxococcota</taxon>
        <taxon>Polyangia</taxon>
        <taxon>Polyangiales</taxon>
        <taxon>Polyangiaceae</taxon>
        <taxon>Sorangium</taxon>
    </lineage>
</organism>
<dbReference type="SUPFAM" id="SSF56235">
    <property type="entry name" value="N-terminal nucleophile aminohydrolases (Ntn hydrolases)"/>
    <property type="match status" value="1"/>
</dbReference>
<dbReference type="Gene3D" id="3.40.50.620">
    <property type="entry name" value="HUPs"/>
    <property type="match status" value="1"/>
</dbReference>
<name>A0ABT5CAZ4_9BACT</name>
<dbReference type="SUPFAM" id="SSF52402">
    <property type="entry name" value="Adenine nucleotide alpha hydrolases-like"/>
    <property type="match status" value="1"/>
</dbReference>
<dbReference type="GO" id="GO:0004066">
    <property type="term" value="F:asparagine synthase (glutamine-hydrolyzing) activity"/>
    <property type="evidence" value="ECO:0007669"/>
    <property type="project" value="UniProtKB-EC"/>
</dbReference>
<evidence type="ECO:0000256" key="5">
    <source>
        <dbReference type="ARBA" id="ARBA00022840"/>
    </source>
</evidence>
<comment type="pathway">
    <text evidence="1">Amino-acid biosynthesis; L-asparagine biosynthesis; L-asparagine from L-aspartate (L-Gln route): step 1/1.</text>
</comment>
<evidence type="ECO:0000256" key="1">
    <source>
        <dbReference type="ARBA" id="ARBA00005187"/>
    </source>
</evidence>
<reference evidence="10 11" key="1">
    <citation type="submission" date="2023-01" db="EMBL/GenBank/DDBJ databases">
        <title>Minimal conservation of predation-associated metabolite biosynthetic gene clusters underscores biosynthetic potential of Myxococcota including descriptions for ten novel species: Archangium lansinium sp. nov., Myxococcus landrumus sp. nov., Nannocystis bai.</title>
        <authorList>
            <person name="Ahearne A."/>
            <person name="Stevens C."/>
            <person name="Dowd S."/>
        </authorList>
    </citation>
    <scope>NUCLEOTIDE SEQUENCE [LARGE SCALE GENOMIC DNA]</scope>
    <source>
        <strain evidence="10 11">WIWO2</strain>
    </source>
</reference>
<keyword evidence="6" id="KW-0315">Glutamine amidotransferase</keyword>
<dbReference type="InterPro" id="IPR029055">
    <property type="entry name" value="Ntn_hydrolases_N"/>
</dbReference>
<comment type="caution">
    <text evidence="10">The sequence shown here is derived from an EMBL/GenBank/DDBJ whole genome shotgun (WGS) entry which is preliminary data.</text>
</comment>
<keyword evidence="5" id="KW-0067">ATP-binding</keyword>
<keyword evidence="4" id="KW-0547">Nucleotide-binding</keyword>
<dbReference type="NCBIfam" id="TIGR01536">
    <property type="entry name" value="asn_synth_AEB"/>
    <property type="match status" value="1"/>
</dbReference>
<dbReference type="RefSeq" id="WP_272101748.1">
    <property type="nucleotide sequence ID" value="NZ_JAQNDK010000004.1"/>
</dbReference>
<dbReference type="InterPro" id="IPR001962">
    <property type="entry name" value="Asn_synthase"/>
</dbReference>
<keyword evidence="11" id="KW-1185">Reference proteome</keyword>